<protein>
    <submittedName>
        <fullName evidence="2">Uncharacterized protein</fullName>
    </submittedName>
</protein>
<evidence type="ECO:0000256" key="1">
    <source>
        <dbReference type="SAM" id="MobiDB-lite"/>
    </source>
</evidence>
<keyword evidence="3" id="KW-1185">Reference proteome</keyword>
<evidence type="ECO:0000313" key="2">
    <source>
        <dbReference type="EMBL" id="MBF8191649.1"/>
    </source>
</evidence>
<dbReference type="EMBL" id="JADOGI010000170">
    <property type="protein sequence ID" value="MBF8191649.1"/>
    <property type="molecule type" value="Genomic_DNA"/>
</dbReference>
<dbReference type="Proteomes" id="UP000605361">
    <property type="component" value="Unassembled WGS sequence"/>
</dbReference>
<dbReference type="AlphaFoldDB" id="A0A931AII0"/>
<sequence length="93" mass="10345">MTDQYGANLERILRDIERRLQKLETAARFKPGIPIPPPPTASDPGGLDGLTTPADWPSTYNETYGERVTDDLQSIRLYAISIRNALVNGDIFV</sequence>
<organism evidence="2 3">
    <name type="scientific">Nonomuraea cypriaca</name>
    <dbReference type="NCBI Taxonomy" id="1187855"/>
    <lineage>
        <taxon>Bacteria</taxon>
        <taxon>Bacillati</taxon>
        <taxon>Actinomycetota</taxon>
        <taxon>Actinomycetes</taxon>
        <taxon>Streptosporangiales</taxon>
        <taxon>Streptosporangiaceae</taxon>
        <taxon>Nonomuraea</taxon>
    </lineage>
</organism>
<proteinExistence type="predicted"/>
<gene>
    <name evidence="2" type="ORF">ITP53_39345</name>
</gene>
<comment type="caution">
    <text evidence="2">The sequence shown here is derived from an EMBL/GenBank/DDBJ whole genome shotgun (WGS) entry which is preliminary data.</text>
</comment>
<dbReference type="RefSeq" id="WP_195900556.1">
    <property type="nucleotide sequence ID" value="NZ_JADOGI010000170.1"/>
</dbReference>
<accession>A0A931AII0</accession>
<reference evidence="2" key="1">
    <citation type="submission" date="2020-11" db="EMBL/GenBank/DDBJ databases">
        <title>Whole-genome analyses of Nonomuraea sp. K274.</title>
        <authorList>
            <person name="Veyisoglu A."/>
        </authorList>
    </citation>
    <scope>NUCLEOTIDE SEQUENCE</scope>
    <source>
        <strain evidence="2">K274</strain>
    </source>
</reference>
<feature type="region of interest" description="Disordered" evidence="1">
    <location>
        <begin position="29"/>
        <end position="58"/>
    </location>
</feature>
<name>A0A931AII0_9ACTN</name>
<evidence type="ECO:0000313" key="3">
    <source>
        <dbReference type="Proteomes" id="UP000605361"/>
    </source>
</evidence>